<dbReference type="PANTHER" id="PTHR30290">
    <property type="entry name" value="PERIPLASMIC BINDING COMPONENT OF ABC TRANSPORTER"/>
    <property type="match status" value="1"/>
</dbReference>
<gene>
    <name evidence="2" type="ORF">L1857_04365</name>
</gene>
<dbReference type="SUPFAM" id="SSF53850">
    <property type="entry name" value="Periplasmic binding protein-like II"/>
    <property type="match status" value="1"/>
</dbReference>
<name>A0ABY4NPQ3_9PSEU</name>
<dbReference type="Gene3D" id="3.10.105.10">
    <property type="entry name" value="Dipeptide-binding Protein, Domain 3"/>
    <property type="match status" value="1"/>
</dbReference>
<organism evidence="2 3">
    <name type="scientific">Amycolatopsis thermalba</name>
    <dbReference type="NCBI Taxonomy" id="944492"/>
    <lineage>
        <taxon>Bacteria</taxon>
        <taxon>Bacillati</taxon>
        <taxon>Actinomycetota</taxon>
        <taxon>Actinomycetes</taxon>
        <taxon>Pseudonocardiales</taxon>
        <taxon>Pseudonocardiaceae</taxon>
        <taxon>Amycolatopsis</taxon>
    </lineage>
</organism>
<evidence type="ECO:0000313" key="3">
    <source>
        <dbReference type="Proteomes" id="UP000830158"/>
    </source>
</evidence>
<dbReference type="InterPro" id="IPR030678">
    <property type="entry name" value="Peptide/Ni-bd"/>
</dbReference>
<feature type="domain" description="Solute-binding protein family 5" evidence="1">
    <location>
        <begin position="102"/>
        <end position="419"/>
    </location>
</feature>
<dbReference type="Proteomes" id="UP000830158">
    <property type="component" value="Chromosome"/>
</dbReference>
<reference evidence="2" key="1">
    <citation type="submission" date="2022-01" db="EMBL/GenBank/DDBJ databases">
        <title>PSI-footprinting approach for the identification of protein synthesis inhibitor producers.</title>
        <authorList>
            <person name="Handel F."/>
            <person name="Kulik A."/>
            <person name="Wex K.W."/>
            <person name="Berscheid A."/>
            <person name="Saur J.S."/>
            <person name="Winkler A."/>
            <person name="Wibberg D."/>
            <person name="Kalinowski J."/>
            <person name="Broetz-Oesterhelt H."/>
            <person name="Mast Y."/>
        </authorList>
    </citation>
    <scope>NUCLEOTIDE SEQUENCE</scope>
    <source>
        <strain evidence="2">KNN 49.3e</strain>
    </source>
</reference>
<dbReference type="EMBL" id="CP091196">
    <property type="protein sequence ID" value="UQS22108.1"/>
    <property type="molecule type" value="Genomic_DNA"/>
</dbReference>
<accession>A0ABY4NPQ3</accession>
<sequence>MSKERTTTTRYLTRRETLRYAAATALGLSAGVPLLGGCSVGSQGPAANGGQPPTQPTGTLRVAHLGDPTSLDPSLAGNAVSLPIISHNIYESLLGFNGDTSELVGVLADRWESSPDGRQWTFYLKDGITFHDGAPLTSSAVKKTFQYYSRSGAQWAVLLPPNATYDDTDPRVIRISSPASFPDMGRNATLIRMISPNLVDRGPEAVNKTPTGTGPFRFESYTTAKSIVLTANRQYRGPGPYLEGLQFQIIPDASARVAALRSGSVDLVYNVPPSDAGALRTASNLTVTEKPLWRVGQLIIFTKHQPVDNVALRRAIAHAIDKEAIVKSILRGVGKRQDNILPEGVYGYRQPTTQYPYDLDKARQLLAQSGLPAPVELEAVWSPELGENIGRVEQAISGMLSQIGVNMKATQIPFAEVTKVIVDPKQKPYHAVAGELGWLTGGPLFFATKYFQRTSEFDAMNDLNTRMLTTPDGPERLQLLADMQELFAQQLPAIPLYNSIQVDAYSSAVQGYSAPKDGFQPRFGQVFLSQ</sequence>
<dbReference type="Pfam" id="PF00496">
    <property type="entry name" value="SBP_bac_5"/>
    <property type="match status" value="1"/>
</dbReference>
<keyword evidence="3" id="KW-1185">Reference proteome</keyword>
<dbReference type="InterPro" id="IPR000914">
    <property type="entry name" value="SBP_5_dom"/>
</dbReference>
<evidence type="ECO:0000259" key="1">
    <source>
        <dbReference type="Pfam" id="PF00496"/>
    </source>
</evidence>
<dbReference type="Gene3D" id="3.90.76.10">
    <property type="entry name" value="Dipeptide-binding Protein, Domain 1"/>
    <property type="match status" value="1"/>
</dbReference>
<dbReference type="PIRSF" id="PIRSF002741">
    <property type="entry name" value="MppA"/>
    <property type="match status" value="1"/>
</dbReference>
<dbReference type="Gene3D" id="3.40.190.10">
    <property type="entry name" value="Periplasmic binding protein-like II"/>
    <property type="match status" value="1"/>
</dbReference>
<dbReference type="RefSeq" id="WP_094009225.1">
    <property type="nucleotide sequence ID" value="NZ_CP091196.1"/>
</dbReference>
<proteinExistence type="predicted"/>
<evidence type="ECO:0000313" key="2">
    <source>
        <dbReference type="EMBL" id="UQS22108.1"/>
    </source>
</evidence>
<dbReference type="InterPro" id="IPR039424">
    <property type="entry name" value="SBP_5"/>
</dbReference>
<protein>
    <submittedName>
        <fullName evidence="2">ABC transporter substrate-binding protein</fullName>
    </submittedName>
</protein>
<dbReference type="CDD" id="cd00995">
    <property type="entry name" value="PBP2_NikA_DppA_OppA_like"/>
    <property type="match status" value="1"/>
</dbReference>